<proteinExistence type="predicted"/>
<comment type="caution">
    <text evidence="2">The sequence shown here is derived from an EMBL/GenBank/DDBJ whole genome shotgun (WGS) entry which is preliminary data.</text>
</comment>
<evidence type="ECO:0000256" key="1">
    <source>
        <dbReference type="SAM" id="Phobius"/>
    </source>
</evidence>
<keyword evidence="1" id="KW-0812">Transmembrane</keyword>
<gene>
    <name evidence="2" type="ORF">PXEA_LOCUS35232</name>
</gene>
<keyword evidence="3" id="KW-1185">Reference proteome</keyword>
<name>A0A448XPQ0_9PLAT</name>
<keyword evidence="1" id="KW-0472">Membrane</keyword>
<organism evidence="2 3">
    <name type="scientific">Protopolystoma xenopodis</name>
    <dbReference type="NCBI Taxonomy" id="117903"/>
    <lineage>
        <taxon>Eukaryota</taxon>
        <taxon>Metazoa</taxon>
        <taxon>Spiralia</taxon>
        <taxon>Lophotrochozoa</taxon>
        <taxon>Platyhelminthes</taxon>
        <taxon>Monogenea</taxon>
        <taxon>Polyopisthocotylea</taxon>
        <taxon>Polystomatidea</taxon>
        <taxon>Polystomatidae</taxon>
        <taxon>Protopolystoma</taxon>
    </lineage>
</organism>
<feature type="transmembrane region" description="Helical" evidence="1">
    <location>
        <begin position="194"/>
        <end position="216"/>
    </location>
</feature>
<dbReference type="Proteomes" id="UP000784294">
    <property type="component" value="Unassembled WGS sequence"/>
</dbReference>
<dbReference type="AlphaFoldDB" id="A0A448XPQ0"/>
<keyword evidence="1" id="KW-1133">Transmembrane helix</keyword>
<protein>
    <submittedName>
        <fullName evidence="2">Uncharacterized protein</fullName>
    </submittedName>
</protein>
<evidence type="ECO:0000313" key="2">
    <source>
        <dbReference type="EMBL" id="VEL41792.1"/>
    </source>
</evidence>
<dbReference type="EMBL" id="CAAALY010271075">
    <property type="protein sequence ID" value="VEL41792.1"/>
    <property type="molecule type" value="Genomic_DNA"/>
</dbReference>
<accession>A0A448XPQ0</accession>
<sequence length="326" mass="36719">MTSSVVDINCSSEIIANRQHVNSSKCHQNWRSINTQNVKSCFEKLSTITLKNAYLLNSLNSAQSSQPQIAAGKFRYINPSNTAIPESGLFCDTNLPSDLQNRMTTRPVKSMCIQNNKKLIKCCESLPVTRENTPSYNMPFFDSLTTNSPQSEFTKYMSMDYSEKQQKMYPLTPSRRKAHLSKGPLFSHGKLSSWLRLHVTIVCLATGFMVVLAMVAPSIASSQKSILEVSDEISSMDRMLYYRGANSSHLPSRLDLIYDQAGLTNSTNAGGQRTLQRRNIFHHQQGNIYPVQLRNKNGGDMRMHLNGSIDMVYEKLTDEEQLKGMP</sequence>
<reference evidence="2" key="1">
    <citation type="submission" date="2018-11" db="EMBL/GenBank/DDBJ databases">
        <authorList>
            <consortium name="Pathogen Informatics"/>
        </authorList>
    </citation>
    <scope>NUCLEOTIDE SEQUENCE</scope>
</reference>
<evidence type="ECO:0000313" key="3">
    <source>
        <dbReference type="Proteomes" id="UP000784294"/>
    </source>
</evidence>